<feature type="transmembrane region" description="Helical" evidence="5">
    <location>
        <begin position="408"/>
        <end position="427"/>
    </location>
</feature>
<name>A0A1L5F886_CLOKL</name>
<protein>
    <submittedName>
        <fullName evidence="6">Amino acid permease</fullName>
    </submittedName>
</protein>
<evidence type="ECO:0000256" key="1">
    <source>
        <dbReference type="ARBA" id="ARBA00004141"/>
    </source>
</evidence>
<reference evidence="6 7" key="1">
    <citation type="submission" date="2016-12" db="EMBL/GenBank/DDBJ databases">
        <title>Complete genome sequence of Clostridium kluyveri JZZ isolated from the pit mud of a Chinese flavor liquor-making factory.</title>
        <authorList>
            <person name="Wang Y."/>
        </authorList>
    </citation>
    <scope>NUCLEOTIDE SEQUENCE [LARGE SCALE GENOMIC DNA]</scope>
    <source>
        <strain evidence="6 7">JZZ</strain>
    </source>
</reference>
<evidence type="ECO:0000256" key="2">
    <source>
        <dbReference type="ARBA" id="ARBA00022692"/>
    </source>
</evidence>
<dbReference type="PANTHER" id="PTHR47704">
    <property type="entry name" value="POTASSIUM TRANSPORTER KIMA"/>
    <property type="match status" value="1"/>
</dbReference>
<proteinExistence type="predicted"/>
<evidence type="ECO:0000256" key="4">
    <source>
        <dbReference type="ARBA" id="ARBA00023136"/>
    </source>
</evidence>
<dbReference type="InterPro" id="IPR053153">
    <property type="entry name" value="APC_K+_Transporter"/>
</dbReference>
<dbReference type="PANTHER" id="PTHR47704:SF1">
    <property type="entry name" value="POTASSIUM TRANSPORTER KIMA"/>
    <property type="match status" value="1"/>
</dbReference>
<evidence type="ECO:0000313" key="7">
    <source>
        <dbReference type="Proteomes" id="UP000184604"/>
    </source>
</evidence>
<dbReference type="Pfam" id="PF13520">
    <property type="entry name" value="AA_permease_2"/>
    <property type="match status" value="1"/>
</dbReference>
<sequence>MLSKLGRLLIGRSLKTTELKSEKFNVLWGLPVLSSDAISSVAYAGEEILWVLIPVLGIMSYKYMFYSALCVVFLMILVTLSYRQTIDAYPQGGGSYIVAKDNLGTVSGLVAGASLTIGYILTVAVSTSAGTAAIISAIPFLSPHRVTITLFFIVIITIGNLRGIRESSKVFGTPTYIFMAVILCMIIVGIFKVKVFGYVPKPVYKIPEVVSNITLLLFIRAFSSGCTALTGIEAVSNGIPSFKEPSQKNARIVLELLAIVVLIIFGGVSYLSTLYHTVPNTEVTVVAQLASQIFGHNIMFYLVQITTTIILIMASNTAFTGLPLLLAFIAKDGFAPRQFAKRGKRLGYSNGIMMLCIISSILVVIFNGETHSLLPLYAVGVFISFTLSQAGMFKRWVKLKNTGWRHKAIINGIGAVVTFATAVILGITKFLQGAWIVFILIPAVVYIMVEINRHYKKVAQQLKLAVNERPKEIDFTKQKRYVIVPIDTLNRSFLKALNYARTISNNIIVFHVSIDDEATARLLSKWHEYDIGIPIVVKKSAYRSVVGPLVKFIESEEYAAGSKDTVTVVLPQFVVTRWWGNILHNQTALFIKTMLLRRRNIAIVTVPYIIFEDNEECLKK</sequence>
<evidence type="ECO:0000256" key="3">
    <source>
        <dbReference type="ARBA" id="ARBA00022989"/>
    </source>
</evidence>
<feature type="transmembrane region" description="Helical" evidence="5">
    <location>
        <begin position="374"/>
        <end position="396"/>
    </location>
</feature>
<keyword evidence="4 5" id="KW-0472">Membrane</keyword>
<dbReference type="EMBL" id="CP018335">
    <property type="protein sequence ID" value="APM39199.1"/>
    <property type="molecule type" value="Genomic_DNA"/>
</dbReference>
<feature type="transmembrane region" description="Helical" evidence="5">
    <location>
        <begin position="103"/>
        <end position="126"/>
    </location>
</feature>
<dbReference type="AlphaFoldDB" id="A0A1L5F886"/>
<feature type="transmembrane region" description="Helical" evidence="5">
    <location>
        <begin position="256"/>
        <end position="278"/>
    </location>
</feature>
<evidence type="ECO:0000256" key="5">
    <source>
        <dbReference type="SAM" id="Phobius"/>
    </source>
</evidence>
<dbReference type="Gene3D" id="1.20.1740.10">
    <property type="entry name" value="Amino acid/polyamine transporter I"/>
    <property type="match status" value="1"/>
</dbReference>
<feature type="transmembrane region" description="Helical" evidence="5">
    <location>
        <begin position="351"/>
        <end position="368"/>
    </location>
</feature>
<feature type="transmembrane region" description="Helical" evidence="5">
    <location>
        <begin position="433"/>
        <end position="449"/>
    </location>
</feature>
<feature type="transmembrane region" description="Helical" evidence="5">
    <location>
        <begin position="176"/>
        <end position="193"/>
    </location>
</feature>
<dbReference type="Proteomes" id="UP000184604">
    <property type="component" value="Chromosome"/>
</dbReference>
<feature type="transmembrane region" description="Helical" evidence="5">
    <location>
        <begin position="213"/>
        <end position="235"/>
    </location>
</feature>
<dbReference type="InterPro" id="IPR002293">
    <property type="entry name" value="AA/rel_permease1"/>
</dbReference>
<evidence type="ECO:0000313" key="6">
    <source>
        <dbReference type="EMBL" id="APM39199.1"/>
    </source>
</evidence>
<feature type="transmembrane region" description="Helical" evidence="5">
    <location>
        <begin position="298"/>
        <end position="330"/>
    </location>
</feature>
<accession>A0A1L5F886</accession>
<dbReference type="GO" id="GO:0022857">
    <property type="term" value="F:transmembrane transporter activity"/>
    <property type="evidence" value="ECO:0007669"/>
    <property type="project" value="InterPro"/>
</dbReference>
<feature type="transmembrane region" description="Helical" evidence="5">
    <location>
        <begin position="146"/>
        <end position="164"/>
    </location>
</feature>
<organism evidence="6 7">
    <name type="scientific">Clostridium kluyveri</name>
    <dbReference type="NCBI Taxonomy" id="1534"/>
    <lineage>
        <taxon>Bacteria</taxon>
        <taxon>Bacillati</taxon>
        <taxon>Bacillota</taxon>
        <taxon>Clostridia</taxon>
        <taxon>Eubacteriales</taxon>
        <taxon>Clostridiaceae</taxon>
        <taxon>Clostridium</taxon>
    </lineage>
</organism>
<dbReference type="GO" id="GO:0016020">
    <property type="term" value="C:membrane"/>
    <property type="evidence" value="ECO:0007669"/>
    <property type="project" value="UniProtKB-SubCell"/>
</dbReference>
<feature type="transmembrane region" description="Helical" evidence="5">
    <location>
        <begin position="63"/>
        <end position="82"/>
    </location>
</feature>
<comment type="subcellular location">
    <subcellularLocation>
        <location evidence="1">Membrane</location>
        <topology evidence="1">Multi-pass membrane protein</topology>
    </subcellularLocation>
</comment>
<keyword evidence="3 5" id="KW-1133">Transmembrane helix</keyword>
<dbReference type="OrthoDB" id="9759676at2"/>
<gene>
    <name evidence="6" type="ORF">BS101_10810</name>
</gene>
<keyword evidence="2 5" id="KW-0812">Transmembrane</keyword>
<dbReference type="RefSeq" id="WP_073538833.1">
    <property type="nucleotide sequence ID" value="NZ_CP018335.1"/>
</dbReference>